<dbReference type="EMBL" id="OX459964">
    <property type="protein sequence ID" value="CAI9168182.1"/>
    <property type="molecule type" value="Genomic_DNA"/>
</dbReference>
<feature type="compositionally biased region" description="Gly residues" evidence="1">
    <location>
        <begin position="96"/>
        <end position="112"/>
    </location>
</feature>
<accession>A0ABN8Z2X4</accession>
<evidence type="ECO:0000256" key="1">
    <source>
        <dbReference type="SAM" id="MobiDB-lite"/>
    </source>
</evidence>
<dbReference type="Proteomes" id="UP001176941">
    <property type="component" value="Chromosome 28"/>
</dbReference>
<reference evidence="2" key="1">
    <citation type="submission" date="2023-04" db="EMBL/GenBank/DDBJ databases">
        <authorList>
            <consortium name="ELIXIR-Norway"/>
        </authorList>
    </citation>
    <scope>NUCLEOTIDE SEQUENCE [LARGE SCALE GENOMIC DNA]</scope>
</reference>
<evidence type="ECO:0000313" key="2">
    <source>
        <dbReference type="EMBL" id="CAI9168182.1"/>
    </source>
</evidence>
<protein>
    <submittedName>
        <fullName evidence="2">Uncharacterized protein</fullName>
    </submittedName>
</protein>
<keyword evidence="3" id="KW-1185">Reference proteome</keyword>
<organism evidence="2 3">
    <name type="scientific">Rangifer tarandus platyrhynchus</name>
    <name type="common">Svalbard reindeer</name>
    <dbReference type="NCBI Taxonomy" id="3082113"/>
    <lineage>
        <taxon>Eukaryota</taxon>
        <taxon>Metazoa</taxon>
        <taxon>Chordata</taxon>
        <taxon>Craniata</taxon>
        <taxon>Vertebrata</taxon>
        <taxon>Euteleostomi</taxon>
        <taxon>Mammalia</taxon>
        <taxon>Eutheria</taxon>
        <taxon>Laurasiatheria</taxon>
        <taxon>Artiodactyla</taxon>
        <taxon>Ruminantia</taxon>
        <taxon>Pecora</taxon>
        <taxon>Cervidae</taxon>
        <taxon>Odocoileinae</taxon>
        <taxon>Rangifer</taxon>
    </lineage>
</organism>
<gene>
    <name evidence="2" type="ORF">MRATA1EN1_LOCUS17144</name>
</gene>
<evidence type="ECO:0000313" key="3">
    <source>
        <dbReference type="Proteomes" id="UP001176941"/>
    </source>
</evidence>
<feature type="region of interest" description="Disordered" evidence="1">
    <location>
        <begin position="74"/>
        <end position="134"/>
    </location>
</feature>
<name>A0ABN8Z2X4_RANTA</name>
<proteinExistence type="predicted"/>
<sequence length="134" mass="13832">MLTLNGINPCPISLLLFGPHTHGRDLGTNELPFPAPTHTHIHFIGLPKALASSSKLLNNVCTVSIFPGLSQFSKGVRDARGPPGGSVSEESACSTGGLGLIPGSGRPPGEGHGNPLQYSCLENPRGRGLVGYSP</sequence>